<evidence type="ECO:0000313" key="13">
    <source>
        <dbReference type="EMBL" id="AQP54756.1"/>
    </source>
</evidence>
<accession>A0A1Q2D8P7</accession>
<dbReference type="InterPro" id="IPR000740">
    <property type="entry name" value="GrpE"/>
</dbReference>
<dbReference type="SUPFAM" id="SSF58014">
    <property type="entry name" value="Coiled-coil domain of nucleotide exchange factor GrpE"/>
    <property type="match status" value="1"/>
</dbReference>
<proteinExistence type="inferred from homology"/>
<evidence type="ECO:0000256" key="7">
    <source>
        <dbReference type="ARBA" id="ARBA00053401"/>
    </source>
</evidence>
<protein>
    <recommendedName>
        <fullName evidence="8 10">Protein GrpE</fullName>
    </recommendedName>
    <alternativeName>
        <fullName evidence="9 10">HSP-70 cofactor</fullName>
    </alternativeName>
</protein>
<evidence type="ECO:0000256" key="2">
    <source>
        <dbReference type="ARBA" id="ARBA00009054"/>
    </source>
</evidence>
<dbReference type="Gene3D" id="3.90.20.20">
    <property type="match status" value="1"/>
</dbReference>
<dbReference type="PANTHER" id="PTHR21237">
    <property type="entry name" value="GRPE PROTEIN"/>
    <property type="match status" value="1"/>
</dbReference>
<dbReference type="InterPro" id="IPR013805">
    <property type="entry name" value="GrpE_CC"/>
</dbReference>
<evidence type="ECO:0000256" key="12">
    <source>
        <dbReference type="RuleBase" id="RU004478"/>
    </source>
</evidence>
<dbReference type="RefSeq" id="WP_077276840.1">
    <property type="nucleotide sequence ID" value="NZ_CP019609.1"/>
</dbReference>
<comment type="function">
    <text evidence="7 10 11">Participates actively in the response to hyperosmotic and heat shock by preventing the aggregation of stress-denatured proteins, in association with DnaK and GrpE. It is the nucleotide exchange factor for DnaK and may function as a thermosensor. Unfolded proteins bind initially to DnaJ; upon interaction with the DnaJ-bound protein, DnaK hydrolyzes its bound ATP, resulting in the formation of a stable complex. GrpE releases ADP from DnaK; ATP binding to DnaK triggers the release of the substrate protein, thus completing the reaction cycle. Several rounds of ATP-dependent interactions between DnaJ, DnaK and GrpE are required for fully efficient folding.</text>
</comment>
<keyword evidence="14" id="KW-1185">Reference proteome</keyword>
<evidence type="ECO:0000313" key="14">
    <source>
        <dbReference type="Proteomes" id="UP000188246"/>
    </source>
</evidence>
<dbReference type="HAMAP" id="MF_01151">
    <property type="entry name" value="GrpE"/>
    <property type="match status" value="1"/>
</dbReference>
<dbReference type="NCBIfam" id="NF010753">
    <property type="entry name" value="PRK14156.1"/>
    <property type="match status" value="1"/>
</dbReference>
<dbReference type="NCBIfam" id="NF010738">
    <property type="entry name" value="PRK14140.1"/>
    <property type="match status" value="1"/>
</dbReference>
<comment type="subcellular location">
    <subcellularLocation>
        <location evidence="1 10">Cytoplasm</location>
    </subcellularLocation>
</comment>
<comment type="subunit">
    <text evidence="3 10">Homodimer.</text>
</comment>
<dbReference type="CDD" id="cd00446">
    <property type="entry name" value="GrpE"/>
    <property type="match status" value="1"/>
</dbReference>
<evidence type="ECO:0000256" key="1">
    <source>
        <dbReference type="ARBA" id="ARBA00004496"/>
    </source>
</evidence>
<dbReference type="Pfam" id="PF01025">
    <property type="entry name" value="GrpE"/>
    <property type="match status" value="1"/>
</dbReference>
<dbReference type="GO" id="GO:0006457">
    <property type="term" value="P:protein folding"/>
    <property type="evidence" value="ECO:0007669"/>
    <property type="project" value="InterPro"/>
</dbReference>
<dbReference type="AlphaFoldDB" id="A0A1Q2D8P7"/>
<reference evidence="13 14" key="1">
    <citation type="journal article" date="2010" name="Int. J. Syst. Evol. Microbiol.">
        <title>Vagococcus penaei sp. nov., isolated from spoilage microbiota of cooked shrimp (Penaeus vannamei).</title>
        <authorList>
            <person name="Jaffres E."/>
            <person name="Prevost H."/>
            <person name="Rossero A."/>
            <person name="Joffraud J.J."/>
            <person name="Dousset X."/>
        </authorList>
    </citation>
    <scope>NUCLEOTIDE SEQUENCE [LARGE SCALE GENOMIC DNA]</scope>
    <source>
        <strain evidence="13 14">CD276</strain>
    </source>
</reference>
<keyword evidence="6 10" id="KW-0143">Chaperone</keyword>
<dbReference type="NCBIfam" id="NF010759">
    <property type="entry name" value="PRK14162.1"/>
    <property type="match status" value="1"/>
</dbReference>
<dbReference type="GO" id="GO:0051087">
    <property type="term" value="F:protein-folding chaperone binding"/>
    <property type="evidence" value="ECO:0007669"/>
    <property type="project" value="InterPro"/>
</dbReference>
<keyword evidence="4 10" id="KW-0963">Cytoplasm</keyword>
<dbReference type="PRINTS" id="PR00773">
    <property type="entry name" value="GRPEPROTEIN"/>
</dbReference>
<dbReference type="Proteomes" id="UP000188246">
    <property type="component" value="Chromosome"/>
</dbReference>
<dbReference type="PANTHER" id="PTHR21237:SF23">
    <property type="entry name" value="GRPE PROTEIN HOMOLOG, MITOCHONDRIAL"/>
    <property type="match status" value="1"/>
</dbReference>
<evidence type="ECO:0000256" key="5">
    <source>
        <dbReference type="ARBA" id="ARBA00023016"/>
    </source>
</evidence>
<evidence type="ECO:0000256" key="10">
    <source>
        <dbReference type="HAMAP-Rule" id="MF_01151"/>
    </source>
</evidence>
<comment type="similarity">
    <text evidence="2 10 12">Belongs to the GrpE family.</text>
</comment>
<evidence type="ECO:0000256" key="9">
    <source>
        <dbReference type="ARBA" id="ARBA00076414"/>
    </source>
</evidence>
<evidence type="ECO:0000256" key="6">
    <source>
        <dbReference type="ARBA" id="ARBA00023186"/>
    </source>
</evidence>
<sequence length="184" mass="20926">MKEEVSEEKCGCQSENCCQHNQDDHVSNNDESVEINQVAELTEQLQEMEDKFLRAQAEMANMRNRNRKEREEAAKYRAQDLAKDLLPALDNLDRALAIEVTDDHGESMKKGIEMVRESILHALKEANVEEIEAMGHPFDPNLHQAVQTVPAEDGQDSDVIVQVLQKGYKLNDRILRPTMVVVSQ</sequence>
<organism evidence="13 14">
    <name type="scientific">Vagococcus penaei</name>
    <dbReference type="NCBI Taxonomy" id="633807"/>
    <lineage>
        <taxon>Bacteria</taxon>
        <taxon>Bacillati</taxon>
        <taxon>Bacillota</taxon>
        <taxon>Bacilli</taxon>
        <taxon>Lactobacillales</taxon>
        <taxon>Enterococcaceae</taxon>
        <taxon>Vagococcus</taxon>
    </lineage>
</organism>
<evidence type="ECO:0000256" key="11">
    <source>
        <dbReference type="RuleBase" id="RU000639"/>
    </source>
</evidence>
<keyword evidence="5 10" id="KW-0346">Stress response</keyword>
<dbReference type="PROSITE" id="PS01071">
    <property type="entry name" value="GRPE"/>
    <property type="match status" value="1"/>
</dbReference>
<dbReference type="EMBL" id="CP019609">
    <property type="protein sequence ID" value="AQP54756.1"/>
    <property type="molecule type" value="Genomic_DNA"/>
</dbReference>
<dbReference type="GO" id="GO:0042803">
    <property type="term" value="F:protein homodimerization activity"/>
    <property type="evidence" value="ECO:0007669"/>
    <property type="project" value="InterPro"/>
</dbReference>
<dbReference type="GO" id="GO:0005737">
    <property type="term" value="C:cytoplasm"/>
    <property type="evidence" value="ECO:0007669"/>
    <property type="project" value="UniProtKB-SubCell"/>
</dbReference>
<name>A0A1Q2D8P7_9ENTE</name>
<evidence type="ECO:0000256" key="3">
    <source>
        <dbReference type="ARBA" id="ARBA00011738"/>
    </source>
</evidence>
<gene>
    <name evidence="10" type="primary">grpE</name>
    <name evidence="13" type="ORF">BW732_01515</name>
</gene>
<dbReference type="Gene3D" id="2.30.22.10">
    <property type="entry name" value="Head domain of nucleotide exchange factor GrpE"/>
    <property type="match status" value="1"/>
</dbReference>
<dbReference type="SUPFAM" id="SSF51064">
    <property type="entry name" value="Head domain of nucleotide exchange factor GrpE"/>
    <property type="match status" value="1"/>
</dbReference>
<evidence type="ECO:0000256" key="4">
    <source>
        <dbReference type="ARBA" id="ARBA00022490"/>
    </source>
</evidence>
<dbReference type="InterPro" id="IPR009012">
    <property type="entry name" value="GrpE_head"/>
</dbReference>
<dbReference type="KEGG" id="vpi:BW732_01515"/>
<evidence type="ECO:0000256" key="8">
    <source>
        <dbReference type="ARBA" id="ARBA00072274"/>
    </source>
</evidence>
<dbReference type="GO" id="GO:0000774">
    <property type="term" value="F:adenyl-nucleotide exchange factor activity"/>
    <property type="evidence" value="ECO:0007669"/>
    <property type="project" value="InterPro"/>
</dbReference>
<dbReference type="GO" id="GO:0051082">
    <property type="term" value="F:unfolded protein binding"/>
    <property type="evidence" value="ECO:0007669"/>
    <property type="project" value="TreeGrafter"/>
</dbReference>
<dbReference type="FunFam" id="2.30.22.10:FF:000001">
    <property type="entry name" value="Protein GrpE"/>
    <property type="match status" value="1"/>
</dbReference>
<dbReference type="OrthoDB" id="9812586at2"/>
<dbReference type="STRING" id="633807.BW732_01515"/>